<protein>
    <submittedName>
        <fullName evidence="5">Helix-turn-helix transcriptional regulator</fullName>
    </submittedName>
</protein>
<evidence type="ECO:0000256" key="1">
    <source>
        <dbReference type="ARBA" id="ARBA00023015"/>
    </source>
</evidence>
<sequence length="187" mass="22192">MRMEDMNYQKRLLEERTNVSTAGFVLVDYTHNIHFVNEAAQYMCQKFKRGASSVEEFLNHYVYSHPNWKAGISIKINFPESEHWTLQVVPEIKGTLTDHPNQYGIYLFSEEEMEQETAEQRLSRRELEICELVIKGYTNEQIARELWISINTVKKHLRNIYEKLNVANRTSLAYKLTAIFDYIHLIR</sequence>
<dbReference type="InterPro" id="IPR036388">
    <property type="entry name" value="WH-like_DNA-bd_sf"/>
</dbReference>
<dbReference type="PRINTS" id="PR00038">
    <property type="entry name" value="HTHLUXR"/>
</dbReference>
<dbReference type="PANTHER" id="PTHR44688">
    <property type="entry name" value="DNA-BINDING TRANSCRIPTIONAL ACTIVATOR DEVR_DOSR"/>
    <property type="match status" value="1"/>
</dbReference>
<dbReference type="GO" id="GO:0006355">
    <property type="term" value="P:regulation of DNA-templated transcription"/>
    <property type="evidence" value="ECO:0007669"/>
    <property type="project" value="InterPro"/>
</dbReference>
<accession>A0A848CMU3</accession>
<evidence type="ECO:0000256" key="3">
    <source>
        <dbReference type="ARBA" id="ARBA00023163"/>
    </source>
</evidence>
<keyword evidence="2" id="KW-0238">DNA-binding</keyword>
<reference evidence="5 6" key="1">
    <citation type="submission" date="2020-04" db="EMBL/GenBank/DDBJ databases">
        <authorList>
            <person name="Hitch T.C.A."/>
            <person name="Wylensek D."/>
            <person name="Clavel T."/>
        </authorList>
    </citation>
    <scope>NUCLEOTIDE SEQUENCE [LARGE SCALE GENOMIC DNA]</scope>
    <source>
        <strain evidence="5 6">WB01_D5_05</strain>
    </source>
</reference>
<dbReference type="SMART" id="SM00421">
    <property type="entry name" value="HTH_LUXR"/>
    <property type="match status" value="1"/>
</dbReference>
<dbReference type="EMBL" id="JABAGO010000016">
    <property type="protein sequence ID" value="NME98654.1"/>
    <property type="molecule type" value="Genomic_DNA"/>
</dbReference>
<dbReference type="GO" id="GO:0003677">
    <property type="term" value="F:DNA binding"/>
    <property type="evidence" value="ECO:0007669"/>
    <property type="project" value="UniProtKB-KW"/>
</dbReference>
<dbReference type="CDD" id="cd06170">
    <property type="entry name" value="LuxR_C_like"/>
    <property type="match status" value="1"/>
</dbReference>
<organism evidence="5 6">
    <name type="scientific">Aneurinibacillus aneurinilyticus</name>
    <name type="common">Bacillus aneurinolyticus</name>
    <dbReference type="NCBI Taxonomy" id="1391"/>
    <lineage>
        <taxon>Bacteria</taxon>
        <taxon>Bacillati</taxon>
        <taxon>Bacillota</taxon>
        <taxon>Bacilli</taxon>
        <taxon>Bacillales</taxon>
        <taxon>Paenibacillaceae</taxon>
        <taxon>Aneurinibacillus group</taxon>
        <taxon>Aneurinibacillus</taxon>
    </lineage>
</organism>
<evidence type="ECO:0000256" key="2">
    <source>
        <dbReference type="ARBA" id="ARBA00023125"/>
    </source>
</evidence>
<dbReference type="InterPro" id="IPR016032">
    <property type="entry name" value="Sig_transdc_resp-reg_C-effctor"/>
</dbReference>
<gene>
    <name evidence="5" type="ORF">HF838_10320</name>
</gene>
<comment type="caution">
    <text evidence="5">The sequence shown here is derived from an EMBL/GenBank/DDBJ whole genome shotgun (WGS) entry which is preliminary data.</text>
</comment>
<dbReference type="PANTHER" id="PTHR44688:SF16">
    <property type="entry name" value="DNA-BINDING TRANSCRIPTIONAL ACTIVATOR DEVR_DOSR"/>
    <property type="match status" value="1"/>
</dbReference>
<evidence type="ECO:0000313" key="5">
    <source>
        <dbReference type="EMBL" id="NME98654.1"/>
    </source>
</evidence>
<keyword evidence="1" id="KW-0805">Transcription regulation</keyword>
<evidence type="ECO:0000259" key="4">
    <source>
        <dbReference type="PROSITE" id="PS50043"/>
    </source>
</evidence>
<dbReference type="PROSITE" id="PS50043">
    <property type="entry name" value="HTH_LUXR_2"/>
    <property type="match status" value="1"/>
</dbReference>
<dbReference type="PROSITE" id="PS00622">
    <property type="entry name" value="HTH_LUXR_1"/>
    <property type="match status" value="1"/>
</dbReference>
<proteinExistence type="predicted"/>
<dbReference type="InterPro" id="IPR000792">
    <property type="entry name" value="Tscrpt_reg_LuxR_C"/>
</dbReference>
<dbReference type="SUPFAM" id="SSF46894">
    <property type="entry name" value="C-terminal effector domain of the bipartite response regulators"/>
    <property type="match status" value="1"/>
</dbReference>
<name>A0A848CMU3_ANEAE</name>
<dbReference type="Proteomes" id="UP000561326">
    <property type="component" value="Unassembled WGS sequence"/>
</dbReference>
<dbReference type="Gene3D" id="1.10.10.10">
    <property type="entry name" value="Winged helix-like DNA-binding domain superfamily/Winged helix DNA-binding domain"/>
    <property type="match status" value="1"/>
</dbReference>
<dbReference type="AlphaFoldDB" id="A0A848CMU3"/>
<dbReference type="Pfam" id="PF00196">
    <property type="entry name" value="GerE"/>
    <property type="match status" value="1"/>
</dbReference>
<dbReference type="OrthoDB" id="2612750at2"/>
<keyword evidence="3" id="KW-0804">Transcription</keyword>
<evidence type="ECO:0000313" key="6">
    <source>
        <dbReference type="Proteomes" id="UP000561326"/>
    </source>
</evidence>
<feature type="domain" description="HTH luxR-type" evidence="4">
    <location>
        <begin position="115"/>
        <end position="180"/>
    </location>
</feature>